<sequence length="206" mass="23315">MQTEFRLRQEQVRVIVKEEEQISEPTEGSNTPKRRGDSPDATDKGHHDHDDGDEDDDDYGEDDDADVVEKDYVLREKASGLLPRYGTSGGGLLTTSASLFEESLGLSFAPAGVGANHYQEHQPVPPEPLNDDIALMVGRPDELGYFQCPIGTCDRKYKIKYSLLRHLRNECLADRRYACPKCDKKFCYSFILNRHLLKVHKEPGYP</sequence>
<name>A0A182IXX6_ANOAO</name>
<dbReference type="Gene3D" id="3.30.160.60">
    <property type="entry name" value="Classic Zinc Finger"/>
    <property type="match status" value="1"/>
</dbReference>
<accession>A0A182IXX6</accession>
<proteinExistence type="predicted"/>
<reference evidence="2" key="1">
    <citation type="submission" date="2022-08" db="UniProtKB">
        <authorList>
            <consortium name="EnsemblMetazoa"/>
        </authorList>
    </citation>
    <scope>IDENTIFICATION</scope>
    <source>
        <strain evidence="2">EBRO</strain>
    </source>
</reference>
<dbReference type="PROSITE" id="PS00028">
    <property type="entry name" value="ZINC_FINGER_C2H2_1"/>
    <property type="match status" value="1"/>
</dbReference>
<feature type="compositionally biased region" description="Acidic residues" evidence="1">
    <location>
        <begin position="51"/>
        <end position="63"/>
    </location>
</feature>
<dbReference type="SUPFAM" id="SSF57667">
    <property type="entry name" value="beta-beta-alpha zinc fingers"/>
    <property type="match status" value="1"/>
</dbReference>
<dbReference type="EnsemblMetazoa" id="AATE007618-RA">
    <property type="protein sequence ID" value="AATE007618-PA.1"/>
    <property type="gene ID" value="AATE007618"/>
</dbReference>
<dbReference type="Pfam" id="PF00096">
    <property type="entry name" value="zf-C2H2"/>
    <property type="match status" value="2"/>
</dbReference>
<feature type="region of interest" description="Disordered" evidence="1">
    <location>
        <begin position="1"/>
        <end position="63"/>
    </location>
</feature>
<organism evidence="2">
    <name type="scientific">Anopheles atroparvus</name>
    <name type="common">European mosquito</name>
    <dbReference type="NCBI Taxonomy" id="41427"/>
    <lineage>
        <taxon>Eukaryota</taxon>
        <taxon>Metazoa</taxon>
        <taxon>Ecdysozoa</taxon>
        <taxon>Arthropoda</taxon>
        <taxon>Hexapoda</taxon>
        <taxon>Insecta</taxon>
        <taxon>Pterygota</taxon>
        <taxon>Neoptera</taxon>
        <taxon>Endopterygota</taxon>
        <taxon>Diptera</taxon>
        <taxon>Nematocera</taxon>
        <taxon>Culicoidea</taxon>
        <taxon>Culicidae</taxon>
        <taxon>Anophelinae</taxon>
        <taxon>Anopheles</taxon>
    </lineage>
</organism>
<dbReference type="STRING" id="41427.A0A182IXX6"/>
<evidence type="ECO:0000256" key="1">
    <source>
        <dbReference type="SAM" id="MobiDB-lite"/>
    </source>
</evidence>
<dbReference type="AlphaFoldDB" id="A0A182IXX6"/>
<feature type="compositionally biased region" description="Basic and acidic residues" evidence="1">
    <location>
        <begin position="1"/>
        <end position="20"/>
    </location>
</feature>
<dbReference type="PROSITE" id="PS50157">
    <property type="entry name" value="ZINC_FINGER_C2H2_2"/>
    <property type="match status" value="1"/>
</dbReference>
<protein>
    <submittedName>
        <fullName evidence="2">Uncharacterized protein</fullName>
    </submittedName>
</protein>
<dbReference type="VEuPathDB" id="VectorBase:AATE007618"/>
<dbReference type="InterPro" id="IPR013087">
    <property type="entry name" value="Znf_C2H2_type"/>
</dbReference>
<evidence type="ECO:0000313" key="2">
    <source>
        <dbReference type="EnsemblMetazoa" id="AATE007618-PA.1"/>
    </source>
</evidence>
<feature type="compositionally biased region" description="Basic and acidic residues" evidence="1">
    <location>
        <begin position="34"/>
        <end position="50"/>
    </location>
</feature>
<dbReference type="SMART" id="SM00355">
    <property type="entry name" value="ZnF_C2H2"/>
    <property type="match status" value="2"/>
</dbReference>
<dbReference type="InterPro" id="IPR036236">
    <property type="entry name" value="Znf_C2H2_sf"/>
</dbReference>